<evidence type="ECO:0000256" key="2">
    <source>
        <dbReference type="ARBA" id="ARBA00022857"/>
    </source>
</evidence>
<dbReference type="AlphaFoldDB" id="A0A0D1ZY74"/>
<reference evidence="4 5" key="1">
    <citation type="submission" date="2015-01" db="EMBL/GenBank/DDBJ databases">
        <title>The Genome Sequence of Ochroconis gallopava CBS43764.</title>
        <authorList>
            <consortium name="The Broad Institute Genomics Platform"/>
            <person name="Cuomo C."/>
            <person name="de Hoog S."/>
            <person name="Gorbushina A."/>
            <person name="Stielow B."/>
            <person name="Teixiera M."/>
            <person name="Abouelleil A."/>
            <person name="Chapman S.B."/>
            <person name="Priest M."/>
            <person name="Young S.K."/>
            <person name="Wortman J."/>
            <person name="Nusbaum C."/>
            <person name="Birren B."/>
        </authorList>
    </citation>
    <scope>NUCLEOTIDE SEQUENCE [LARGE SCALE GENOMIC DNA]</scope>
    <source>
        <strain evidence="4 5">CBS 43764</strain>
    </source>
</reference>
<dbReference type="InterPro" id="IPR002347">
    <property type="entry name" value="SDR_fam"/>
</dbReference>
<evidence type="ECO:0000256" key="3">
    <source>
        <dbReference type="ARBA" id="ARBA00023002"/>
    </source>
</evidence>
<dbReference type="PANTHER" id="PTHR43008">
    <property type="entry name" value="BENZIL REDUCTASE"/>
    <property type="match status" value="1"/>
</dbReference>
<dbReference type="InterPro" id="IPR036291">
    <property type="entry name" value="NAD(P)-bd_dom_sf"/>
</dbReference>
<dbReference type="InterPro" id="IPR020904">
    <property type="entry name" value="Sc_DH/Rdtase_CS"/>
</dbReference>
<keyword evidence="2" id="KW-0521">NADP</keyword>
<dbReference type="InParanoid" id="A0A0D1ZY74"/>
<comment type="similarity">
    <text evidence="1">Belongs to the short-chain dehydrogenases/reductases (SDR) family.</text>
</comment>
<keyword evidence="5" id="KW-1185">Reference proteome</keyword>
<dbReference type="GO" id="GO:0016616">
    <property type="term" value="F:oxidoreductase activity, acting on the CH-OH group of donors, NAD or NADP as acceptor"/>
    <property type="evidence" value="ECO:0007669"/>
    <property type="project" value="UniProtKB-ARBA"/>
</dbReference>
<dbReference type="PROSITE" id="PS00061">
    <property type="entry name" value="ADH_SHORT"/>
    <property type="match status" value="1"/>
</dbReference>
<dbReference type="PANTHER" id="PTHR43008:SF4">
    <property type="entry name" value="CHAIN DEHYDROGENASE, PUTATIVE (AFU_ORTHOLOGUE AFUA_4G08710)-RELATED"/>
    <property type="match status" value="1"/>
</dbReference>
<evidence type="ECO:0000313" key="4">
    <source>
        <dbReference type="EMBL" id="KIV99417.1"/>
    </source>
</evidence>
<dbReference type="HOGENOM" id="CLU_010194_1_1_1"/>
<dbReference type="RefSeq" id="XP_016209287.1">
    <property type="nucleotide sequence ID" value="XM_016362938.1"/>
</dbReference>
<gene>
    <name evidence="4" type="ORF">PV09_08955</name>
</gene>
<dbReference type="VEuPathDB" id="FungiDB:PV09_08955"/>
<dbReference type="PRINTS" id="PR00081">
    <property type="entry name" value="GDHRDH"/>
</dbReference>
<dbReference type="PRINTS" id="PR00080">
    <property type="entry name" value="SDRFAMILY"/>
</dbReference>
<name>A0A0D1ZY74_9PEZI</name>
<keyword evidence="3" id="KW-0560">Oxidoreductase</keyword>
<proteinExistence type="inferred from homology"/>
<dbReference type="Proteomes" id="UP000053259">
    <property type="component" value="Unassembled WGS sequence"/>
</dbReference>
<evidence type="ECO:0000313" key="5">
    <source>
        <dbReference type="Proteomes" id="UP000053259"/>
    </source>
</evidence>
<dbReference type="GeneID" id="27316928"/>
<sequence length="313" mass="33507">MSGLTAAALPIDGPATVTEASSTPTDKAEQMGDAATSVDINKYLTRSVHDLLSLKGRTIVITGGARGLGLAFAFAVAEVGGNVAILDVLDTPHEHYKQLQERFNVKTKLYKTDVTKYEVLQETFNNVVADFGRIDGLVTAAGICPDEPFLERSPESVARCFAVNTLGTYYAAQLAARQMVKQEPTEFNKKGGSIVFIASIAAYVASKGQTTSDYCSSKGAVVSLAKALGVELAGTGIRVNSVSPGYMMTDMTQDLCKRMPWLGDIMQNEPPMRRMGDRADLKTPIVYLLSDASAYHTSDDLLITGGIHAGRLL</sequence>
<evidence type="ECO:0000256" key="1">
    <source>
        <dbReference type="ARBA" id="ARBA00006484"/>
    </source>
</evidence>
<dbReference type="OrthoDB" id="417891at2759"/>
<dbReference type="FunFam" id="3.40.50.720:FF:000084">
    <property type="entry name" value="Short-chain dehydrogenase reductase"/>
    <property type="match status" value="1"/>
</dbReference>
<dbReference type="Pfam" id="PF13561">
    <property type="entry name" value="adh_short_C2"/>
    <property type="match status" value="1"/>
</dbReference>
<dbReference type="STRING" id="253628.A0A0D1ZY74"/>
<dbReference type="GO" id="GO:0050664">
    <property type="term" value="F:oxidoreductase activity, acting on NAD(P)H, oxygen as acceptor"/>
    <property type="evidence" value="ECO:0007669"/>
    <property type="project" value="TreeGrafter"/>
</dbReference>
<protein>
    <submittedName>
        <fullName evidence="4">Uncharacterized protein</fullName>
    </submittedName>
</protein>
<dbReference type="Gene3D" id="3.40.50.720">
    <property type="entry name" value="NAD(P)-binding Rossmann-like Domain"/>
    <property type="match status" value="1"/>
</dbReference>
<accession>A0A0D1ZY74</accession>
<dbReference type="SUPFAM" id="SSF51735">
    <property type="entry name" value="NAD(P)-binding Rossmann-fold domains"/>
    <property type="match status" value="1"/>
</dbReference>
<organism evidence="4 5">
    <name type="scientific">Verruconis gallopava</name>
    <dbReference type="NCBI Taxonomy" id="253628"/>
    <lineage>
        <taxon>Eukaryota</taxon>
        <taxon>Fungi</taxon>
        <taxon>Dikarya</taxon>
        <taxon>Ascomycota</taxon>
        <taxon>Pezizomycotina</taxon>
        <taxon>Dothideomycetes</taxon>
        <taxon>Pleosporomycetidae</taxon>
        <taxon>Venturiales</taxon>
        <taxon>Sympoventuriaceae</taxon>
        <taxon>Verruconis</taxon>
    </lineage>
</organism>
<dbReference type="EMBL" id="KN847578">
    <property type="protein sequence ID" value="KIV99417.1"/>
    <property type="molecule type" value="Genomic_DNA"/>
</dbReference>